<reference evidence="2 3" key="1">
    <citation type="submission" date="2016-10" db="EMBL/GenBank/DDBJ databases">
        <authorList>
            <person name="de Groot N.N."/>
        </authorList>
    </citation>
    <scope>NUCLEOTIDE SEQUENCE [LARGE SCALE GENOMIC DNA]</scope>
    <source>
        <strain evidence="2 3">CGMCC 1.10076</strain>
    </source>
</reference>
<dbReference type="SUPFAM" id="SSF54593">
    <property type="entry name" value="Glyoxalase/Bleomycin resistance protein/Dihydroxybiphenyl dioxygenase"/>
    <property type="match status" value="1"/>
</dbReference>
<feature type="domain" description="Glyoxalase/fosfomycin resistance/dioxygenase" evidence="1">
    <location>
        <begin position="11"/>
        <end position="119"/>
    </location>
</feature>
<accession>A0A1G8WI02</accession>
<evidence type="ECO:0000259" key="1">
    <source>
        <dbReference type="Pfam" id="PF00903"/>
    </source>
</evidence>
<keyword evidence="3" id="KW-1185">Reference proteome</keyword>
<proteinExistence type="predicted"/>
<organism evidence="2 3">
    <name type="scientific">Flavobacterium noncentrifugens</name>
    <dbReference type="NCBI Taxonomy" id="1128970"/>
    <lineage>
        <taxon>Bacteria</taxon>
        <taxon>Pseudomonadati</taxon>
        <taxon>Bacteroidota</taxon>
        <taxon>Flavobacteriia</taxon>
        <taxon>Flavobacteriales</taxon>
        <taxon>Flavobacteriaceae</taxon>
        <taxon>Flavobacterium</taxon>
    </lineage>
</organism>
<evidence type="ECO:0000313" key="2">
    <source>
        <dbReference type="EMBL" id="SDJ77747.1"/>
    </source>
</evidence>
<dbReference type="OrthoDB" id="375220at2"/>
<evidence type="ECO:0000313" key="3">
    <source>
        <dbReference type="Proteomes" id="UP000199580"/>
    </source>
</evidence>
<dbReference type="STRING" id="1128970.SAMN04487935_1823"/>
<dbReference type="InterPro" id="IPR029068">
    <property type="entry name" value="Glyas_Bleomycin-R_OHBP_Dase"/>
</dbReference>
<dbReference type="EMBL" id="FNEZ01000002">
    <property type="protein sequence ID" value="SDJ77747.1"/>
    <property type="molecule type" value="Genomic_DNA"/>
</dbReference>
<dbReference type="InterPro" id="IPR004360">
    <property type="entry name" value="Glyas_Fos-R_dOase_dom"/>
</dbReference>
<sequence length="125" mass="13842">MSKLFSGAIASIYVSSMDDAIGFYVNTLQLKLINRIDNEWAEIDVGNGFIIGLHPANPVTNTAPGMTGSINIELQINKDLSLDDVVANLKNKGVLFKDEIQNYEHVRLVSLYDYDKNVIIIGQNI</sequence>
<name>A0A1G8WI02_9FLAO</name>
<gene>
    <name evidence="2" type="ORF">SAMN04487935_1823</name>
</gene>
<dbReference type="Gene3D" id="3.10.180.10">
    <property type="entry name" value="2,3-Dihydroxybiphenyl 1,2-Dioxygenase, domain 1"/>
    <property type="match status" value="1"/>
</dbReference>
<protein>
    <submittedName>
        <fullName evidence="2">Glyoxalase-like domain-containing protein</fullName>
    </submittedName>
</protein>
<dbReference type="Proteomes" id="UP000199580">
    <property type="component" value="Unassembled WGS sequence"/>
</dbReference>
<dbReference type="AlphaFoldDB" id="A0A1G8WI02"/>
<dbReference type="Pfam" id="PF00903">
    <property type="entry name" value="Glyoxalase"/>
    <property type="match status" value="1"/>
</dbReference>
<dbReference type="RefSeq" id="WP_139171716.1">
    <property type="nucleotide sequence ID" value="NZ_BKAI01000004.1"/>
</dbReference>